<dbReference type="RefSeq" id="WP_110502360.1">
    <property type="nucleotide sequence ID" value="NZ_QJVD01000023.1"/>
</dbReference>
<keyword evidence="8" id="KW-1185">Reference proteome</keyword>
<evidence type="ECO:0000256" key="5">
    <source>
        <dbReference type="SAM" id="MobiDB-lite"/>
    </source>
</evidence>
<keyword evidence="1" id="KW-0805">Transcription regulation</keyword>
<dbReference type="Pfam" id="PF00440">
    <property type="entry name" value="TetR_N"/>
    <property type="match status" value="1"/>
</dbReference>
<dbReference type="GO" id="GO:0045892">
    <property type="term" value="P:negative regulation of DNA-templated transcription"/>
    <property type="evidence" value="ECO:0007669"/>
    <property type="project" value="InterPro"/>
</dbReference>
<evidence type="ECO:0000256" key="1">
    <source>
        <dbReference type="ARBA" id="ARBA00023015"/>
    </source>
</evidence>
<protein>
    <submittedName>
        <fullName evidence="7">TetR family transcriptional regulator</fullName>
    </submittedName>
</protein>
<evidence type="ECO:0000313" key="7">
    <source>
        <dbReference type="EMBL" id="PYI65586.1"/>
    </source>
</evidence>
<evidence type="ECO:0000259" key="6">
    <source>
        <dbReference type="PROSITE" id="PS50977"/>
    </source>
</evidence>
<dbReference type="GO" id="GO:0000976">
    <property type="term" value="F:transcription cis-regulatory region binding"/>
    <property type="evidence" value="ECO:0007669"/>
    <property type="project" value="TreeGrafter"/>
</dbReference>
<keyword evidence="2 4" id="KW-0238">DNA-binding</keyword>
<dbReference type="InterPro" id="IPR050109">
    <property type="entry name" value="HTH-type_TetR-like_transc_reg"/>
</dbReference>
<organism evidence="7 8">
    <name type="scientific">Arthrobacter livingstonensis</name>
    <dbReference type="NCBI Taxonomy" id="670078"/>
    <lineage>
        <taxon>Bacteria</taxon>
        <taxon>Bacillati</taxon>
        <taxon>Actinomycetota</taxon>
        <taxon>Actinomycetes</taxon>
        <taxon>Micrococcales</taxon>
        <taxon>Micrococcaceae</taxon>
        <taxon>Arthrobacter</taxon>
    </lineage>
</organism>
<dbReference type="Gene3D" id="1.10.357.10">
    <property type="entry name" value="Tetracycline Repressor, domain 2"/>
    <property type="match status" value="1"/>
</dbReference>
<reference evidence="7 8" key="1">
    <citation type="submission" date="2018-05" db="EMBL/GenBank/DDBJ databases">
        <title>Genetic diversity of glacier-inhabiting Cryobacterium bacteria in China and description of Cryobacterium mengkeensis sp. nov. and Arthrobacter glacialis sp. nov.</title>
        <authorList>
            <person name="Liu Q."/>
            <person name="Xin Y.-H."/>
        </authorList>
    </citation>
    <scope>NUCLEOTIDE SEQUENCE [LARGE SCALE GENOMIC DNA]</scope>
    <source>
        <strain evidence="7 8">LI2</strain>
    </source>
</reference>
<dbReference type="Pfam" id="PF02909">
    <property type="entry name" value="TetR_C_1"/>
    <property type="match status" value="1"/>
</dbReference>
<name>A0A2V5LUH1_9MICC</name>
<dbReference type="InterPro" id="IPR036271">
    <property type="entry name" value="Tet_transcr_reg_TetR-rel_C_sf"/>
</dbReference>
<evidence type="ECO:0000256" key="4">
    <source>
        <dbReference type="PROSITE-ProRule" id="PRU00335"/>
    </source>
</evidence>
<dbReference type="PROSITE" id="PS50977">
    <property type="entry name" value="HTH_TETR_2"/>
    <property type="match status" value="1"/>
</dbReference>
<dbReference type="AlphaFoldDB" id="A0A2V5LUH1"/>
<dbReference type="SUPFAM" id="SSF48498">
    <property type="entry name" value="Tetracyclin repressor-like, C-terminal domain"/>
    <property type="match status" value="1"/>
</dbReference>
<dbReference type="GO" id="GO:0003700">
    <property type="term" value="F:DNA-binding transcription factor activity"/>
    <property type="evidence" value="ECO:0007669"/>
    <property type="project" value="TreeGrafter"/>
</dbReference>
<dbReference type="PANTHER" id="PTHR30055:SF151">
    <property type="entry name" value="TRANSCRIPTIONAL REGULATORY PROTEIN"/>
    <property type="match status" value="1"/>
</dbReference>
<dbReference type="OrthoDB" id="329481at2"/>
<dbReference type="InterPro" id="IPR004111">
    <property type="entry name" value="Repressor_TetR_C"/>
</dbReference>
<dbReference type="EMBL" id="QJVD01000023">
    <property type="protein sequence ID" value="PYI65586.1"/>
    <property type="molecule type" value="Genomic_DNA"/>
</dbReference>
<evidence type="ECO:0000313" key="8">
    <source>
        <dbReference type="Proteomes" id="UP000247832"/>
    </source>
</evidence>
<dbReference type="InterPro" id="IPR001647">
    <property type="entry name" value="HTH_TetR"/>
</dbReference>
<evidence type="ECO:0000256" key="2">
    <source>
        <dbReference type="ARBA" id="ARBA00023125"/>
    </source>
</evidence>
<dbReference type="InterPro" id="IPR009057">
    <property type="entry name" value="Homeodomain-like_sf"/>
</dbReference>
<sequence>MSADDPITAWLRPPPASVGPKPEYSRERIAAEAIALADAQGLDAVSIRRVARGVGSGPASLYRYIGSRGELLELMMDAVAGEYDLGPLGDSPAAQLVALALQGRSIMRRHRWLPPLLLTRPSMGPNSLAYLERALQALDGTDMAGADKLQTVAMLTAITSAFVQNETASDTLMGQDGVPPERVRYLSEVMGSGRYPFLTAAFTAAPNQAGPEELLGALIRNHLSGAGLRE</sequence>
<comment type="caution">
    <text evidence="7">The sequence shown here is derived from an EMBL/GenBank/DDBJ whole genome shotgun (WGS) entry which is preliminary data.</text>
</comment>
<dbReference type="Proteomes" id="UP000247832">
    <property type="component" value="Unassembled WGS sequence"/>
</dbReference>
<feature type="domain" description="HTH tetR-type" evidence="6">
    <location>
        <begin position="23"/>
        <end position="83"/>
    </location>
</feature>
<dbReference type="Gene3D" id="1.10.10.60">
    <property type="entry name" value="Homeodomain-like"/>
    <property type="match status" value="1"/>
</dbReference>
<gene>
    <name evidence="7" type="ORF">CVV68_17870</name>
</gene>
<dbReference type="PANTHER" id="PTHR30055">
    <property type="entry name" value="HTH-TYPE TRANSCRIPTIONAL REGULATOR RUTR"/>
    <property type="match status" value="1"/>
</dbReference>
<dbReference type="SUPFAM" id="SSF46689">
    <property type="entry name" value="Homeodomain-like"/>
    <property type="match status" value="1"/>
</dbReference>
<keyword evidence="3" id="KW-0804">Transcription</keyword>
<evidence type="ECO:0000256" key="3">
    <source>
        <dbReference type="ARBA" id="ARBA00023163"/>
    </source>
</evidence>
<proteinExistence type="predicted"/>
<feature type="region of interest" description="Disordered" evidence="5">
    <location>
        <begin position="1"/>
        <end position="22"/>
    </location>
</feature>
<accession>A0A2V5LUH1</accession>
<feature type="DNA-binding region" description="H-T-H motif" evidence="4">
    <location>
        <begin position="46"/>
        <end position="65"/>
    </location>
</feature>